<feature type="compositionally biased region" description="Basic residues" evidence="1">
    <location>
        <begin position="481"/>
        <end position="492"/>
    </location>
</feature>
<accession>A0A9P1FUZ0</accession>
<reference evidence="3" key="2">
    <citation type="submission" date="2024-04" db="EMBL/GenBank/DDBJ databases">
        <authorList>
            <person name="Chen Y."/>
            <person name="Shah S."/>
            <person name="Dougan E. K."/>
            <person name="Thang M."/>
            <person name="Chan C."/>
        </authorList>
    </citation>
    <scope>NUCLEOTIDE SEQUENCE [LARGE SCALE GENOMIC DNA]</scope>
</reference>
<evidence type="ECO:0000256" key="1">
    <source>
        <dbReference type="SAM" id="MobiDB-lite"/>
    </source>
</evidence>
<feature type="region of interest" description="Disordered" evidence="1">
    <location>
        <begin position="1"/>
        <end position="183"/>
    </location>
</feature>
<sequence>MVIRRKRQQQVFSTVKAGNRADPNKDPEEEDNEDEGEDDDEEEKDDESEDSDSSEASAQTVPTSSDSEQESLDGSEDCEKSDVEEAEEDDDEEDKGKETGLTAEDLAEFDTLRGASQEKEQEPKKKDEKSGEEEEKKKQEKPGEEGTKEANKDKEEKENKDLGEVVEQQRASSGSQFDNANSVTHKAEWDKFNRQALDRKKFPQSLASHFVRDKNDLFRQWLECSQDWSKVEITIQRKAEKLTLNRKEREGLKSRDIYQKYPKAKAEQLMRSLKERNLWYWDPDFDQDEEEIYYYVGKGDLVRNDDMTKESTAVTVRDANNKELVEALTTGDGPLLAGLQPAARVANEAGQQALTQALTDEKVDKKKAKKEKKDKTEKMEPKTSEELAVSQMEECLKKGAEARKYAISLGTLEYSGDLVKELLKFNTKMEEVYKKMQQLRQEKTANPKCYQKFFAIIEEKAAWFDKAESAAKALLSGLKTKKGKANRSKGKKAGQEGKQAPQPNHTHRFCQGMLGCGRANVSEICDLARANIKDGLPSAALEAFSSLGTGGRHAANQERDLHKWLHSLWGVKLTVYKVTMNLIVDFEKVAQPVDVPFLLPHEILHAVYEAGPLQFARSMTGHRSSESISHFWKHCCSLDEWRNHPCLTNPDLYHCTIPLCLHTDGAEFYSNSEYICWSMSSVLAEGHVFDTRYPLVVLPHQCIQTDEVKSHVHDTVAKVIGWSLQAAWSGVFPEQGFMGEPLKGHRLELKGKPLAGGKWKCVYFGFRADEKARKETNFFTRTYQHSKLCMNCLAEQHNKHLLPHMLYKNFHSSAAHRLAPIGTILNC</sequence>
<comment type="caution">
    <text evidence="2">The sequence shown here is derived from an EMBL/GenBank/DDBJ whole genome shotgun (WGS) entry which is preliminary data.</text>
</comment>
<dbReference type="EMBL" id="CAMXCT030001201">
    <property type="protein sequence ID" value="CAL4775082.1"/>
    <property type="molecule type" value="Genomic_DNA"/>
</dbReference>
<evidence type="ECO:0000313" key="3">
    <source>
        <dbReference type="EMBL" id="CAL1141145.1"/>
    </source>
</evidence>
<dbReference type="EMBL" id="CAMXCT010001201">
    <property type="protein sequence ID" value="CAI3987770.1"/>
    <property type="molecule type" value="Genomic_DNA"/>
</dbReference>
<organism evidence="2">
    <name type="scientific">Cladocopium goreaui</name>
    <dbReference type="NCBI Taxonomy" id="2562237"/>
    <lineage>
        <taxon>Eukaryota</taxon>
        <taxon>Sar</taxon>
        <taxon>Alveolata</taxon>
        <taxon>Dinophyceae</taxon>
        <taxon>Suessiales</taxon>
        <taxon>Symbiodiniaceae</taxon>
        <taxon>Cladocopium</taxon>
    </lineage>
</organism>
<feature type="compositionally biased region" description="Acidic residues" evidence="1">
    <location>
        <begin position="27"/>
        <end position="53"/>
    </location>
</feature>
<dbReference type="Proteomes" id="UP001152797">
    <property type="component" value="Unassembled WGS sequence"/>
</dbReference>
<evidence type="ECO:0000313" key="4">
    <source>
        <dbReference type="Proteomes" id="UP001152797"/>
    </source>
</evidence>
<feature type="compositionally biased region" description="Polar residues" evidence="1">
    <location>
        <begin position="56"/>
        <end position="66"/>
    </location>
</feature>
<feature type="region of interest" description="Disordered" evidence="1">
    <location>
        <begin position="481"/>
        <end position="505"/>
    </location>
</feature>
<feature type="compositionally biased region" description="Acidic residues" evidence="1">
    <location>
        <begin position="84"/>
        <end position="93"/>
    </location>
</feature>
<dbReference type="EMBL" id="CAMXCT020001201">
    <property type="protein sequence ID" value="CAL1141145.1"/>
    <property type="molecule type" value="Genomic_DNA"/>
</dbReference>
<feature type="region of interest" description="Disordered" evidence="1">
    <location>
        <begin position="358"/>
        <end position="386"/>
    </location>
</feature>
<name>A0A9P1FUZ0_9DINO</name>
<feature type="compositionally biased region" description="Basic and acidic residues" evidence="1">
    <location>
        <begin position="371"/>
        <end position="385"/>
    </location>
</feature>
<gene>
    <name evidence="2" type="ORF">C1SCF055_LOCUS15016</name>
</gene>
<feature type="compositionally biased region" description="Polar residues" evidence="1">
    <location>
        <begin position="169"/>
        <end position="183"/>
    </location>
</feature>
<dbReference type="OrthoDB" id="438176at2759"/>
<feature type="compositionally biased region" description="Basic and acidic residues" evidence="1">
    <location>
        <begin position="116"/>
        <end position="163"/>
    </location>
</feature>
<evidence type="ECO:0000313" key="2">
    <source>
        <dbReference type="EMBL" id="CAI3987770.1"/>
    </source>
</evidence>
<dbReference type="AlphaFoldDB" id="A0A9P1FUZ0"/>
<protein>
    <submittedName>
        <fullName evidence="2">Uncharacterized protein</fullName>
    </submittedName>
</protein>
<proteinExistence type="predicted"/>
<reference evidence="2" key="1">
    <citation type="submission" date="2022-10" db="EMBL/GenBank/DDBJ databases">
        <authorList>
            <person name="Chen Y."/>
            <person name="Dougan E. K."/>
            <person name="Chan C."/>
            <person name="Rhodes N."/>
            <person name="Thang M."/>
        </authorList>
    </citation>
    <scope>NUCLEOTIDE SEQUENCE</scope>
</reference>
<feature type="compositionally biased region" description="Acidic residues" evidence="1">
    <location>
        <begin position="67"/>
        <end position="76"/>
    </location>
</feature>
<keyword evidence="4" id="KW-1185">Reference proteome</keyword>